<evidence type="ECO:0000256" key="1">
    <source>
        <dbReference type="ARBA" id="ARBA00006484"/>
    </source>
</evidence>
<dbReference type="EMBL" id="MPPL01000001">
    <property type="protein sequence ID" value="OKS86232.1"/>
    <property type="molecule type" value="Genomic_DNA"/>
</dbReference>
<evidence type="ECO:0000313" key="5">
    <source>
        <dbReference type="Proteomes" id="UP000186720"/>
    </source>
</evidence>
<protein>
    <submittedName>
        <fullName evidence="4">Glucose 1-dehydrogenase</fullName>
    </submittedName>
</protein>
<organism evidence="4 5">
    <name type="scientific">Mucilaginibacter polytrichastri</name>
    <dbReference type="NCBI Taxonomy" id="1302689"/>
    <lineage>
        <taxon>Bacteria</taxon>
        <taxon>Pseudomonadati</taxon>
        <taxon>Bacteroidota</taxon>
        <taxon>Sphingobacteriia</taxon>
        <taxon>Sphingobacteriales</taxon>
        <taxon>Sphingobacteriaceae</taxon>
        <taxon>Mucilaginibacter</taxon>
    </lineage>
</organism>
<dbReference type="PROSITE" id="PS00061">
    <property type="entry name" value="ADH_SHORT"/>
    <property type="match status" value="1"/>
</dbReference>
<proteinExistence type="inferred from homology"/>
<dbReference type="InterPro" id="IPR036291">
    <property type="entry name" value="NAD(P)-bd_dom_sf"/>
</dbReference>
<evidence type="ECO:0000313" key="4">
    <source>
        <dbReference type="EMBL" id="OKS86232.1"/>
    </source>
</evidence>
<comment type="similarity">
    <text evidence="1">Belongs to the short-chain dehydrogenases/reductases (SDR) family.</text>
</comment>
<dbReference type="InterPro" id="IPR020904">
    <property type="entry name" value="Sc_DH/Rdtase_CS"/>
</dbReference>
<dbReference type="PRINTS" id="PR00081">
    <property type="entry name" value="GDHRDH"/>
</dbReference>
<dbReference type="RefSeq" id="WP_074488952.1">
    <property type="nucleotide sequence ID" value="NZ_FPAM01000013.1"/>
</dbReference>
<sequence>MDTRSLKGQAALVTGSDSGIGKGVALELAKAGAKLVINYAHNHDAAVEVVKEITDAGGEAYAWQCDVSQEDQVQAMFQEMFKHYGTIDILVNNSGLQKDSKFVDMTLDQWNTVININLTGQFLCSREAAREFIRRGVVEGVSKAAGKIICMSSVHEVIPWGGHVNYATSKGGIMMMMKTLAQELAPQKIRVVAIGPGAIQTPINKSAWDTPEALKSLMTLIPYNRIGQPDDIGKLATWLASDEADYITGVTIFCDGGMTLYPGFADNG</sequence>
<accession>A0A1Q5ZWV0</accession>
<feature type="domain" description="Ketoreductase" evidence="3">
    <location>
        <begin position="9"/>
        <end position="202"/>
    </location>
</feature>
<dbReference type="InterPro" id="IPR050259">
    <property type="entry name" value="SDR"/>
</dbReference>
<dbReference type="Pfam" id="PF13561">
    <property type="entry name" value="adh_short_C2"/>
    <property type="match status" value="1"/>
</dbReference>
<dbReference type="GO" id="GO:0032787">
    <property type="term" value="P:monocarboxylic acid metabolic process"/>
    <property type="evidence" value="ECO:0007669"/>
    <property type="project" value="UniProtKB-ARBA"/>
</dbReference>
<dbReference type="PRINTS" id="PR00080">
    <property type="entry name" value="SDRFAMILY"/>
</dbReference>
<comment type="caution">
    <text evidence="4">The sequence shown here is derived from an EMBL/GenBank/DDBJ whole genome shotgun (WGS) entry which is preliminary data.</text>
</comment>
<dbReference type="InterPro" id="IPR057326">
    <property type="entry name" value="KR_dom"/>
</dbReference>
<keyword evidence="2" id="KW-0560">Oxidoreductase</keyword>
<dbReference type="FunFam" id="3.40.50.720:FF:000173">
    <property type="entry name" value="3-oxoacyl-[acyl-carrier protein] reductase"/>
    <property type="match status" value="1"/>
</dbReference>
<dbReference type="Proteomes" id="UP000186720">
    <property type="component" value="Unassembled WGS sequence"/>
</dbReference>
<dbReference type="AlphaFoldDB" id="A0A1Q5ZWV0"/>
<evidence type="ECO:0000256" key="2">
    <source>
        <dbReference type="ARBA" id="ARBA00023002"/>
    </source>
</evidence>
<name>A0A1Q5ZWV0_9SPHI</name>
<dbReference type="SMART" id="SM00822">
    <property type="entry name" value="PKS_KR"/>
    <property type="match status" value="1"/>
</dbReference>
<dbReference type="SUPFAM" id="SSF51735">
    <property type="entry name" value="NAD(P)-binding Rossmann-fold domains"/>
    <property type="match status" value="1"/>
</dbReference>
<dbReference type="PANTHER" id="PTHR42879">
    <property type="entry name" value="3-OXOACYL-(ACYL-CARRIER-PROTEIN) REDUCTASE"/>
    <property type="match status" value="1"/>
</dbReference>
<reference evidence="4 5" key="1">
    <citation type="submission" date="2016-11" db="EMBL/GenBank/DDBJ databases">
        <title>Whole Genome Sequencing of Mucilaginibacter polytrichastri RG4-7(T) isolated from the moss sample.</title>
        <authorList>
            <person name="Li Y."/>
        </authorList>
    </citation>
    <scope>NUCLEOTIDE SEQUENCE [LARGE SCALE GENOMIC DNA]</scope>
    <source>
        <strain evidence="4 5">RG4-7</strain>
    </source>
</reference>
<dbReference type="GO" id="GO:0016491">
    <property type="term" value="F:oxidoreductase activity"/>
    <property type="evidence" value="ECO:0007669"/>
    <property type="project" value="UniProtKB-KW"/>
</dbReference>
<dbReference type="PANTHER" id="PTHR42879:SF2">
    <property type="entry name" value="3-OXOACYL-[ACYL-CARRIER-PROTEIN] REDUCTASE FABG"/>
    <property type="match status" value="1"/>
</dbReference>
<evidence type="ECO:0000259" key="3">
    <source>
        <dbReference type="SMART" id="SM00822"/>
    </source>
</evidence>
<gene>
    <name evidence="4" type="ORF">RG47T_1683</name>
</gene>
<dbReference type="OrthoDB" id="9803333at2"/>
<dbReference type="Gene3D" id="3.40.50.720">
    <property type="entry name" value="NAD(P)-binding Rossmann-like Domain"/>
    <property type="match status" value="1"/>
</dbReference>
<keyword evidence="5" id="KW-1185">Reference proteome</keyword>
<dbReference type="CDD" id="cd05358">
    <property type="entry name" value="GlcDH_SDR_c"/>
    <property type="match status" value="1"/>
</dbReference>
<dbReference type="NCBIfam" id="NF005559">
    <property type="entry name" value="PRK07231.1"/>
    <property type="match status" value="1"/>
</dbReference>
<dbReference type="InterPro" id="IPR002347">
    <property type="entry name" value="SDR_fam"/>
</dbReference>
<dbReference type="STRING" id="1302689.RG47T_1683"/>